<evidence type="ECO:0000313" key="1">
    <source>
        <dbReference type="EMBL" id="KAK1424130.1"/>
    </source>
</evidence>
<accession>A0AAD8KJG8</accession>
<reference evidence="1" key="1">
    <citation type="journal article" date="2023" name="bioRxiv">
        <title>Improved chromosome-level genome assembly for marigold (Tagetes erecta).</title>
        <authorList>
            <person name="Jiang F."/>
            <person name="Yuan L."/>
            <person name="Wang S."/>
            <person name="Wang H."/>
            <person name="Xu D."/>
            <person name="Wang A."/>
            <person name="Fan W."/>
        </authorList>
    </citation>
    <scope>NUCLEOTIDE SEQUENCE</scope>
    <source>
        <strain evidence="1">WSJ</strain>
        <tissue evidence="1">Leaf</tissue>
    </source>
</reference>
<keyword evidence="2" id="KW-1185">Reference proteome</keyword>
<organism evidence="1 2">
    <name type="scientific">Tagetes erecta</name>
    <name type="common">African marigold</name>
    <dbReference type="NCBI Taxonomy" id="13708"/>
    <lineage>
        <taxon>Eukaryota</taxon>
        <taxon>Viridiplantae</taxon>
        <taxon>Streptophyta</taxon>
        <taxon>Embryophyta</taxon>
        <taxon>Tracheophyta</taxon>
        <taxon>Spermatophyta</taxon>
        <taxon>Magnoliopsida</taxon>
        <taxon>eudicotyledons</taxon>
        <taxon>Gunneridae</taxon>
        <taxon>Pentapetalae</taxon>
        <taxon>asterids</taxon>
        <taxon>campanulids</taxon>
        <taxon>Asterales</taxon>
        <taxon>Asteraceae</taxon>
        <taxon>Asteroideae</taxon>
        <taxon>Heliantheae alliance</taxon>
        <taxon>Tageteae</taxon>
        <taxon>Tagetes</taxon>
    </lineage>
</organism>
<dbReference type="EMBL" id="JAUHHV010000005">
    <property type="protein sequence ID" value="KAK1424130.1"/>
    <property type="molecule type" value="Genomic_DNA"/>
</dbReference>
<comment type="caution">
    <text evidence="1">The sequence shown here is derived from an EMBL/GenBank/DDBJ whole genome shotgun (WGS) entry which is preliminary data.</text>
</comment>
<name>A0AAD8KJG8_TARER</name>
<gene>
    <name evidence="1" type="ORF">QVD17_19445</name>
</gene>
<protein>
    <submittedName>
        <fullName evidence="1">Uncharacterized protein</fullName>
    </submittedName>
</protein>
<evidence type="ECO:0000313" key="2">
    <source>
        <dbReference type="Proteomes" id="UP001229421"/>
    </source>
</evidence>
<dbReference type="Proteomes" id="UP001229421">
    <property type="component" value="Unassembled WGS sequence"/>
</dbReference>
<sequence length="73" mass="8149">MMCVGLFLKDEAQSNIYYTQASLSSLSSFSQVSSACYEQECFIHSSLFLIHQSNELVDQTLEVISINKSYSPG</sequence>
<dbReference type="AlphaFoldDB" id="A0AAD8KJG8"/>
<proteinExistence type="predicted"/>